<feature type="compositionally biased region" description="Basic and acidic residues" evidence="3">
    <location>
        <begin position="398"/>
        <end position="410"/>
    </location>
</feature>
<dbReference type="PANTHER" id="PTHR45929">
    <property type="entry name" value="JAK PATHWAY SIGNAL TRANSDUCTION ADAPTOR MOLECULE"/>
    <property type="match status" value="1"/>
</dbReference>
<dbReference type="EMBL" id="LR783741">
    <property type="protein sequence ID" value="CAB3229088.1"/>
    <property type="molecule type" value="mRNA"/>
</dbReference>
<evidence type="ECO:0000256" key="3">
    <source>
        <dbReference type="SAM" id="MobiDB-lite"/>
    </source>
</evidence>
<sequence>MSSNPQRRPSRSAPRPPRPSFPPSSMQRCDQSTSSPRSSSPTLSTNSDSRRSLPDYQVYSSNSSPHEIRRHRRGSVGDNHPRRPAPSQRPRKRAQTVRSKSVRHNRPQITIVSAEPMSHHPAFADGAKGSYIPPEAPPSYDEAMKAPLPRNPSFTDPAFPDHISQQRRVFPTVESVSLPQPHSEEEIRPNSVTESARSNSAPRRELAAERLVVQLPTQDNSHCSSPGPSRERSGSSLNPAQSTDEEKQPVPTPRTRRKVSLHRNTPPSTSELTNTPQRTSPVKPPIPPKKPHLTSPTSPTTSHQHFISSTTSPVNHNQPDLLSSLDDSSHQDSLPVPMLPSSRKLPPPPRPQCAPRKPPPLVTEKNTNESVEAISQSTTAPQPETSTSSATSLTSVDRGTETSEVVEKVEPVYAQVHKVPGQKPGKQSPADETASTNEDSSQNINALDEILTDRAKTPPLVPTTRPPIEDYEGILFNTETDHLSTRPTNEAKQSADQSSLTISDTPSSRVSPSSSIDSLYESVRFHKNPEEKSMTPKPRVKPPGSAPPLPPVQPPPLPASRPVGHIPNRSTPPPGGRRQSSGDIPKREKNESPKARKVVRRKSTNFKEKGLKLFRNKNNTEASEKSVSDASSHFYTESSPKPKKVPPPRPAPPSVLQRKITEPSLATQEKSQPPINSTATHKSPSTEKPPTSPAFSSEPTSVKTEAKPEHSPATKPSRPVRPPPNRPPPIKAPSVPAVISSPTNGEAPPLPKPRRQQPKPLITLETNITKDTTDGSKSNGVLSSQDAQKPLEFDLEQNDSKPCDVISSPPRSPSANGPLSPPGSAKLKPARPPPAMFSTPLLPLHVTQKKTEQVEKNLEEIQPQIDEQMKKYVDGEEFYIAVEDYEPTNFTDLSFAAGEKVSVMKRIDDVTLFGRNEEGEEGTFPEKYVRLESDLVTDNNKKPTVVEMNNNSNNNNNNSNNSNQLSGGHEIVDKVVAIFSYTSNNPEDLAFTAGDIIHLEERVSSDWMKGTIGSKTGIFPSNFVQPAPFETQTAVKSAVKRQYGVATFDFIGTNSDELSFKIGNKIELLEKLDNEWTKGKLGNKVGIFPLKYVQSELPPKPAILFPKPSVKNISQPKEQLVLPEKVENREEEHKVKTAIALFDFTGKDSSELNFKTNDVIKIKKQINEDWFEGELNEQTGIFPANFVQL</sequence>
<feature type="region of interest" description="Disordered" evidence="3">
    <location>
        <begin position="947"/>
        <end position="966"/>
    </location>
</feature>
<name>A0A6F9D9J5_9ASCI</name>
<feature type="compositionally biased region" description="Basic residues" evidence="3">
    <location>
        <begin position="89"/>
        <end position="106"/>
    </location>
</feature>
<gene>
    <name evidence="5" type="primary">Cd2ap</name>
</gene>
<organism evidence="5">
    <name type="scientific">Phallusia mammillata</name>
    <dbReference type="NCBI Taxonomy" id="59560"/>
    <lineage>
        <taxon>Eukaryota</taxon>
        <taxon>Metazoa</taxon>
        <taxon>Chordata</taxon>
        <taxon>Tunicata</taxon>
        <taxon>Ascidiacea</taxon>
        <taxon>Phlebobranchia</taxon>
        <taxon>Ascidiidae</taxon>
        <taxon>Phallusia</taxon>
    </lineage>
</organism>
<feature type="compositionally biased region" description="Low complexity" evidence="3">
    <location>
        <begin position="949"/>
        <end position="963"/>
    </location>
</feature>
<dbReference type="InterPro" id="IPR050670">
    <property type="entry name" value="STAM"/>
</dbReference>
<feature type="compositionally biased region" description="Polar residues" evidence="3">
    <location>
        <begin position="664"/>
        <end position="681"/>
    </location>
</feature>
<dbReference type="AlphaFoldDB" id="A0A6F9D9J5"/>
<feature type="domain" description="SH3" evidence="4">
    <location>
        <begin position="1039"/>
        <end position="1098"/>
    </location>
</feature>
<feature type="compositionally biased region" description="Low complexity" evidence="3">
    <location>
        <begin position="385"/>
        <end position="395"/>
    </location>
</feature>
<feature type="compositionally biased region" description="Polar residues" evidence="3">
    <location>
        <begin position="262"/>
        <end position="280"/>
    </location>
</feature>
<feature type="region of interest" description="Disordered" evidence="3">
    <location>
        <begin position="1"/>
        <end position="840"/>
    </location>
</feature>
<feature type="compositionally biased region" description="Polar residues" evidence="3">
    <location>
        <begin position="628"/>
        <end position="637"/>
    </location>
</feature>
<dbReference type="CDD" id="cd00174">
    <property type="entry name" value="SH3"/>
    <property type="match status" value="3"/>
</dbReference>
<feature type="domain" description="SH3" evidence="4">
    <location>
        <begin position="970"/>
        <end position="1029"/>
    </location>
</feature>
<feature type="compositionally biased region" description="Pro residues" evidence="3">
    <location>
        <begin position="719"/>
        <end position="731"/>
    </location>
</feature>
<feature type="compositionally biased region" description="Low complexity" evidence="3">
    <location>
        <begin position="32"/>
        <end position="47"/>
    </location>
</feature>
<dbReference type="InterPro" id="IPR001452">
    <property type="entry name" value="SH3_domain"/>
</dbReference>
<evidence type="ECO:0000256" key="2">
    <source>
        <dbReference type="PROSITE-ProRule" id="PRU00192"/>
    </source>
</evidence>
<feature type="compositionally biased region" description="Low complexity" evidence="3">
    <location>
        <begin position="293"/>
        <end position="303"/>
    </location>
</feature>
<feature type="compositionally biased region" description="Low complexity" evidence="3">
    <location>
        <begin position="320"/>
        <end position="344"/>
    </location>
</feature>
<feature type="domain" description="SH3" evidence="4">
    <location>
        <begin position="1133"/>
        <end position="1189"/>
    </location>
</feature>
<feature type="compositionally biased region" description="Polar residues" evidence="3">
    <location>
        <begin position="304"/>
        <end position="318"/>
    </location>
</feature>
<evidence type="ECO:0000313" key="5">
    <source>
        <dbReference type="EMBL" id="CAB3229088.1"/>
    </source>
</evidence>
<dbReference type="Pfam" id="PF07653">
    <property type="entry name" value="SH3_2"/>
    <property type="match status" value="1"/>
</dbReference>
<feature type="compositionally biased region" description="Polar residues" evidence="3">
    <location>
        <begin position="433"/>
        <end position="445"/>
    </location>
</feature>
<reference evidence="5" key="1">
    <citation type="submission" date="2020-04" db="EMBL/GenBank/DDBJ databases">
        <authorList>
            <person name="Neveu A P."/>
        </authorList>
    </citation>
    <scope>NUCLEOTIDE SEQUENCE</scope>
    <source>
        <tissue evidence="5">Whole embryo</tissue>
    </source>
</reference>
<dbReference type="PANTHER" id="PTHR45929:SF3">
    <property type="entry name" value="JAK PATHWAY SIGNAL TRANSDUCTION ADAPTOR MOLECULE"/>
    <property type="match status" value="1"/>
</dbReference>
<feature type="compositionally biased region" description="Basic and acidic residues" evidence="3">
    <location>
        <begin position="584"/>
        <end position="594"/>
    </location>
</feature>
<feature type="compositionally biased region" description="Low complexity" evidence="3">
    <location>
        <begin position="502"/>
        <end position="518"/>
    </location>
</feature>
<protein>
    <submittedName>
        <fullName evidence="5">CD2-associated protein-like</fullName>
    </submittedName>
</protein>
<dbReference type="SMART" id="SM00326">
    <property type="entry name" value="SH3"/>
    <property type="match status" value="4"/>
</dbReference>
<feature type="compositionally biased region" description="Basic and acidic residues" evidence="3">
    <location>
        <begin position="523"/>
        <end position="534"/>
    </location>
</feature>
<dbReference type="InterPro" id="IPR036028">
    <property type="entry name" value="SH3-like_dom_sf"/>
</dbReference>
<keyword evidence="1 2" id="KW-0728">SH3 domain</keyword>
<dbReference type="SUPFAM" id="SSF50044">
    <property type="entry name" value="SH3-domain"/>
    <property type="match status" value="4"/>
</dbReference>
<feature type="compositionally biased region" description="Polar residues" evidence="3">
    <location>
        <begin position="764"/>
        <end position="787"/>
    </location>
</feature>
<evidence type="ECO:0000259" key="4">
    <source>
        <dbReference type="PROSITE" id="PS50002"/>
    </source>
</evidence>
<feature type="compositionally biased region" description="Polar residues" evidence="3">
    <location>
        <begin position="364"/>
        <end position="384"/>
    </location>
</feature>
<proteinExistence type="evidence at transcript level"/>
<feature type="compositionally biased region" description="Pro residues" evidence="3">
    <location>
        <begin position="544"/>
        <end position="559"/>
    </location>
</feature>
<dbReference type="Gene3D" id="2.30.30.40">
    <property type="entry name" value="SH3 Domains"/>
    <property type="match status" value="4"/>
</dbReference>
<feature type="compositionally biased region" description="Basic residues" evidence="3">
    <location>
        <begin position="595"/>
        <end position="604"/>
    </location>
</feature>
<feature type="domain" description="SH3" evidence="4">
    <location>
        <begin position="874"/>
        <end position="934"/>
    </location>
</feature>
<dbReference type="PRINTS" id="PR00499">
    <property type="entry name" value="P67PHOX"/>
</dbReference>
<evidence type="ECO:0000256" key="1">
    <source>
        <dbReference type="ARBA" id="ARBA00022443"/>
    </source>
</evidence>
<accession>A0A6F9D9J5</accession>
<dbReference type="Pfam" id="PF00018">
    <property type="entry name" value="SH3_1"/>
    <property type="match status" value="3"/>
</dbReference>
<feature type="compositionally biased region" description="Pro residues" evidence="3">
    <location>
        <begin position="345"/>
        <end position="361"/>
    </location>
</feature>
<dbReference type="PRINTS" id="PR00452">
    <property type="entry name" value="SH3DOMAIN"/>
</dbReference>
<feature type="compositionally biased region" description="Polar residues" evidence="3">
    <location>
        <begin position="190"/>
        <end position="201"/>
    </location>
</feature>
<feature type="compositionally biased region" description="Polar residues" evidence="3">
    <location>
        <begin position="694"/>
        <end position="703"/>
    </location>
</feature>
<feature type="compositionally biased region" description="Polar residues" evidence="3">
    <location>
        <begin position="485"/>
        <end position="501"/>
    </location>
</feature>
<dbReference type="PROSITE" id="PS50002">
    <property type="entry name" value="SH3"/>
    <property type="match status" value="4"/>
</dbReference>
<feature type="compositionally biased region" description="Low complexity" evidence="3">
    <location>
        <begin position="1"/>
        <end position="13"/>
    </location>
</feature>